<dbReference type="PANTHER" id="PTHR21456:SF1">
    <property type="entry name" value="C2 NT-TYPE DOMAIN-CONTAINING PROTEIN"/>
    <property type="match status" value="1"/>
</dbReference>
<evidence type="ECO:0000313" key="2">
    <source>
        <dbReference type="Proteomes" id="UP000515146"/>
    </source>
</evidence>
<keyword evidence="3" id="KW-0418">Kinase</keyword>
<dbReference type="AlphaFoldDB" id="A0A6P6XR42"/>
<dbReference type="PANTHER" id="PTHR21456">
    <property type="entry name" value="FAMILY WITH SEQUENCE SIMILARITY 102"/>
    <property type="match status" value="1"/>
</dbReference>
<dbReference type="OrthoDB" id="3365224at2759"/>
<dbReference type="RefSeq" id="XP_027195870.1">
    <property type="nucleotide sequence ID" value="XM_027340069.1"/>
</dbReference>
<sequence>MTFIMKKKKNKFLVTITIEQLNSVPFMNSVLFVKCRLLDGGSFVDYTDRREVDDHCVKWNKTFNFQVKMSANASTGLLDTCTLRLSIRKETKGGKAYVKLGYADLNLASFPGHGPTECRCLLEGYESRHQHRQDNSMLHLNVDMKLLAGDPCFKTPRFTCLTQHTKQGSSDILAATDLLQPPKQDGHFLCPLDLLKYKTNHYIFPITDFFDENETGVSITTVNVNDSPTNSANHIIGLVSPDDSLNGPSTLIQPHHHHHASQTLSYHHSNRNTPTLEHKKCQTLTFSNNNHVTNLSGENGAASISGVGACPNGDRNSHIFTSHDLTSSITSNNTTNSASVSSSNNNNNNNNNSFDPFFEPQHSRSNSSQTSSSRISATTGFNSLPTHSRQGSADSEQNTNTNRYTNEIKFNSVDRVVNNKRSHHQLYERMKPTAMNGLGLTLDSSTISTTESSSFRSGSKKAIDSTRVPADQFVTELLKNNIDETILMDNVPMEMFPEDGSGGGLDIQVGPDGSATIISKTRNRINNKFDNNNHHHHHNHNRDKSKSTSNGRTKNNGNASNSNSSNSSNNNSPKKLLATNTIAQT</sequence>
<organism evidence="2 3">
    <name type="scientific">Dermatophagoides pteronyssinus</name>
    <name type="common">European house dust mite</name>
    <dbReference type="NCBI Taxonomy" id="6956"/>
    <lineage>
        <taxon>Eukaryota</taxon>
        <taxon>Metazoa</taxon>
        <taxon>Ecdysozoa</taxon>
        <taxon>Arthropoda</taxon>
        <taxon>Chelicerata</taxon>
        <taxon>Arachnida</taxon>
        <taxon>Acari</taxon>
        <taxon>Acariformes</taxon>
        <taxon>Sarcoptiformes</taxon>
        <taxon>Astigmata</taxon>
        <taxon>Psoroptidia</taxon>
        <taxon>Analgoidea</taxon>
        <taxon>Pyroglyphidae</taxon>
        <taxon>Dermatophagoidinae</taxon>
        <taxon>Dermatophagoides</taxon>
    </lineage>
</organism>
<dbReference type="PROSITE" id="PS51840">
    <property type="entry name" value="C2_NT"/>
    <property type="match status" value="1"/>
</dbReference>
<dbReference type="OMA" id="REVEDHC"/>
<dbReference type="Pfam" id="PF10358">
    <property type="entry name" value="NT-C2"/>
    <property type="match status" value="1"/>
</dbReference>
<comment type="similarity">
    <text evidence="1">Belongs to the EEIG family.</text>
</comment>
<keyword evidence="3" id="KW-0808">Transferase</keyword>
<proteinExistence type="inferred from homology"/>
<evidence type="ECO:0000313" key="3">
    <source>
        <dbReference type="RefSeq" id="XP_027195870.1"/>
    </source>
</evidence>
<dbReference type="GeneID" id="113790405"/>
<name>A0A6P6XR42_DERPT</name>
<dbReference type="Proteomes" id="UP000515146">
    <property type="component" value="Unplaced"/>
</dbReference>
<protein>
    <submittedName>
        <fullName evidence="3">Probable serine/threonine-protein kinase DDB_G0282963 isoform X1</fullName>
    </submittedName>
</protein>
<dbReference type="KEGG" id="dpte:113790405"/>
<dbReference type="InterPro" id="IPR039931">
    <property type="entry name" value="EEIG1/2-like"/>
</dbReference>
<gene>
    <name evidence="3" type="primary">LOC113790405</name>
</gene>
<dbReference type="GO" id="GO:0016301">
    <property type="term" value="F:kinase activity"/>
    <property type="evidence" value="ECO:0007669"/>
    <property type="project" value="UniProtKB-KW"/>
</dbReference>
<accession>A0A6P6XR42</accession>
<dbReference type="InParanoid" id="A0A6P6XR42"/>
<evidence type="ECO:0000256" key="1">
    <source>
        <dbReference type="ARBA" id="ARBA00034780"/>
    </source>
</evidence>
<keyword evidence="2" id="KW-1185">Reference proteome</keyword>
<reference evidence="3" key="1">
    <citation type="submission" date="2025-08" db="UniProtKB">
        <authorList>
            <consortium name="RefSeq"/>
        </authorList>
    </citation>
    <scope>IDENTIFICATION</scope>
    <source>
        <strain evidence="3">Airmid</strain>
    </source>
</reference>
<dbReference type="InterPro" id="IPR019448">
    <property type="entry name" value="NT-C2"/>
</dbReference>